<name>A0ABD0LWT9_9CAEN</name>
<organism evidence="2 3">
    <name type="scientific">Batillaria attramentaria</name>
    <dbReference type="NCBI Taxonomy" id="370345"/>
    <lineage>
        <taxon>Eukaryota</taxon>
        <taxon>Metazoa</taxon>
        <taxon>Spiralia</taxon>
        <taxon>Lophotrochozoa</taxon>
        <taxon>Mollusca</taxon>
        <taxon>Gastropoda</taxon>
        <taxon>Caenogastropoda</taxon>
        <taxon>Sorbeoconcha</taxon>
        <taxon>Cerithioidea</taxon>
        <taxon>Batillariidae</taxon>
        <taxon>Batillaria</taxon>
    </lineage>
</organism>
<protein>
    <submittedName>
        <fullName evidence="2">Uncharacterized protein</fullName>
    </submittedName>
</protein>
<evidence type="ECO:0000313" key="3">
    <source>
        <dbReference type="Proteomes" id="UP001519460"/>
    </source>
</evidence>
<proteinExistence type="predicted"/>
<feature type="region of interest" description="Disordered" evidence="1">
    <location>
        <begin position="1"/>
        <end position="40"/>
    </location>
</feature>
<evidence type="ECO:0000256" key="1">
    <source>
        <dbReference type="SAM" id="MobiDB-lite"/>
    </source>
</evidence>
<dbReference type="EMBL" id="JACVVK020000016">
    <property type="protein sequence ID" value="KAK7504110.1"/>
    <property type="molecule type" value="Genomic_DNA"/>
</dbReference>
<reference evidence="2 3" key="1">
    <citation type="journal article" date="2023" name="Sci. Data">
        <title>Genome assembly of the Korean intertidal mud-creeper Batillaria attramentaria.</title>
        <authorList>
            <person name="Patra A.K."/>
            <person name="Ho P.T."/>
            <person name="Jun S."/>
            <person name="Lee S.J."/>
            <person name="Kim Y."/>
            <person name="Won Y.J."/>
        </authorList>
    </citation>
    <scope>NUCLEOTIDE SEQUENCE [LARGE SCALE GENOMIC DNA]</scope>
    <source>
        <strain evidence="2">Wonlab-2016</strain>
    </source>
</reference>
<feature type="non-terminal residue" evidence="2">
    <location>
        <position position="1"/>
    </location>
</feature>
<sequence>SRLLASLGGARNPRNHRLERRAGAKTRQMGPPSERPCFKMAPGARGKVRFIQADIRDSMGAQGESRVPKSLLDHSPPPSPIPQRREAPWQNASFLSSDRCI</sequence>
<gene>
    <name evidence="2" type="ORF">BaRGS_00004414</name>
</gene>
<keyword evidence="3" id="KW-1185">Reference proteome</keyword>
<feature type="compositionally biased region" description="Polar residues" evidence="1">
    <location>
        <begin position="90"/>
        <end position="101"/>
    </location>
</feature>
<evidence type="ECO:0000313" key="2">
    <source>
        <dbReference type="EMBL" id="KAK7504110.1"/>
    </source>
</evidence>
<dbReference type="Proteomes" id="UP001519460">
    <property type="component" value="Unassembled WGS sequence"/>
</dbReference>
<comment type="caution">
    <text evidence="2">The sequence shown here is derived from an EMBL/GenBank/DDBJ whole genome shotgun (WGS) entry which is preliminary data.</text>
</comment>
<accession>A0ABD0LWT9</accession>
<feature type="region of interest" description="Disordered" evidence="1">
    <location>
        <begin position="56"/>
        <end position="101"/>
    </location>
</feature>
<dbReference type="AlphaFoldDB" id="A0ABD0LWT9"/>